<evidence type="ECO:0000256" key="4">
    <source>
        <dbReference type="ARBA" id="ARBA00023163"/>
    </source>
</evidence>
<dbReference type="PROSITE" id="PS50048">
    <property type="entry name" value="ZN2_CY6_FUNGAL_2"/>
    <property type="match status" value="1"/>
</dbReference>
<keyword evidence="3" id="KW-0238">DNA-binding</keyword>
<feature type="compositionally biased region" description="Basic and acidic residues" evidence="6">
    <location>
        <begin position="187"/>
        <end position="198"/>
    </location>
</feature>
<keyword evidence="9" id="KW-1185">Reference proteome</keyword>
<feature type="region of interest" description="Disordered" evidence="6">
    <location>
        <begin position="165"/>
        <end position="198"/>
    </location>
</feature>
<dbReference type="GO" id="GO:0000978">
    <property type="term" value="F:RNA polymerase II cis-regulatory region sequence-specific DNA binding"/>
    <property type="evidence" value="ECO:0007669"/>
    <property type="project" value="TreeGrafter"/>
</dbReference>
<accession>A0A6A6CAA8</accession>
<evidence type="ECO:0000256" key="2">
    <source>
        <dbReference type="ARBA" id="ARBA00023015"/>
    </source>
</evidence>
<dbReference type="GO" id="GO:0005634">
    <property type="term" value="C:nucleus"/>
    <property type="evidence" value="ECO:0007669"/>
    <property type="project" value="TreeGrafter"/>
</dbReference>
<dbReference type="AlphaFoldDB" id="A0A6A6CAA8"/>
<sequence length="753" mass="82615">MPPSHETSEVAGIAREDEPPPAKRQKVTAACDECRAKKIKCDSRREVCGPCQRTGSSCHWGIRKKRSAGVSKQELSRLKIRVEELETAAAKSAGVENAQAFPPTSPAGPPESSLAGEDAAETPAMMGLAADGASPLGPRQQVHNGYSNFRTVSFVNQLLTAIDGSSTPVKPRSAPLSRSRSSSVWTKEPKEGPRDHILPNRSRADHLLAVYWRLVHTLYPFLDADEIESRYRKVWTGEDSGADSTTFLCLLNIIFSLGCHFDSTTAPETRSENAAVFFGRAQELLSLQSLRYPSLLTVQCYLLMGQFLQSSNDPQLCWIVVGIAIRLAQSLGLDLERANARDCKSQVARCVWHGCVMMDRTLSTVFGRPSIITPREAASVPLPEAHDRGIACNCTTMPCSKEEGQSAMHFFIESLKLFELTSKPLEAFHDQAAPREKTSINMTPWPPACIEPKVLAAVLDVDKATWSWVNGLPLHLRRDSTVVRSAVHVRQTNILFLRHRLFRILLFRPILARTCHALQDGQAPESLEDGLALEITLQCAVSCVRSALEVISFFDESIAAHDFAELDEVLSSWWYNIFYLYTAATVLVAGRLHPSIETHLSRTVVDQALRNSMRLLNHFSGFSSHAAKAARIVALLLEKATRQRQRGSGAPSGVKSTHCEGDGQRAAGSSSSTTAHFEATARGLRHVRGESDDTGLETTRGVQGQVVGNDNPGEAGPQILADSFGVGFDLWQLDDDFSNMAWLTGFPSEFGTW</sequence>
<protein>
    <recommendedName>
        <fullName evidence="7">Zn(2)-C6 fungal-type domain-containing protein</fullName>
    </recommendedName>
</protein>
<dbReference type="RefSeq" id="XP_033664844.1">
    <property type="nucleotide sequence ID" value="XM_033813499.1"/>
</dbReference>
<dbReference type="SMART" id="SM00906">
    <property type="entry name" value="Fungal_trans"/>
    <property type="match status" value="1"/>
</dbReference>
<feature type="region of interest" description="Disordered" evidence="6">
    <location>
        <begin position="92"/>
        <end position="116"/>
    </location>
</feature>
<dbReference type="GO" id="GO:0008270">
    <property type="term" value="F:zinc ion binding"/>
    <property type="evidence" value="ECO:0007669"/>
    <property type="project" value="InterPro"/>
</dbReference>
<evidence type="ECO:0000256" key="5">
    <source>
        <dbReference type="ARBA" id="ARBA00023242"/>
    </source>
</evidence>
<feature type="region of interest" description="Disordered" evidence="6">
    <location>
        <begin position="1"/>
        <end position="28"/>
    </location>
</feature>
<dbReference type="InterPro" id="IPR001138">
    <property type="entry name" value="Zn2Cys6_DnaBD"/>
</dbReference>
<keyword evidence="5" id="KW-0539">Nucleus</keyword>
<dbReference type="PANTHER" id="PTHR47424:SF3">
    <property type="entry name" value="REGULATORY PROTEIN GAL4"/>
    <property type="match status" value="1"/>
</dbReference>
<evidence type="ECO:0000256" key="6">
    <source>
        <dbReference type="SAM" id="MobiDB-lite"/>
    </source>
</evidence>
<dbReference type="OrthoDB" id="424974at2759"/>
<feature type="region of interest" description="Disordered" evidence="6">
    <location>
        <begin position="644"/>
        <end position="708"/>
    </location>
</feature>
<proteinExistence type="predicted"/>
<dbReference type="GeneID" id="54566771"/>
<keyword evidence="2" id="KW-0805">Transcription regulation</keyword>
<evidence type="ECO:0000259" key="7">
    <source>
        <dbReference type="PROSITE" id="PS50048"/>
    </source>
</evidence>
<dbReference type="CDD" id="cd00067">
    <property type="entry name" value="GAL4"/>
    <property type="match status" value="1"/>
</dbReference>
<evidence type="ECO:0000313" key="9">
    <source>
        <dbReference type="Proteomes" id="UP000799537"/>
    </source>
</evidence>
<dbReference type="Proteomes" id="UP000799537">
    <property type="component" value="Unassembled WGS sequence"/>
</dbReference>
<dbReference type="CDD" id="cd12148">
    <property type="entry name" value="fungal_TF_MHR"/>
    <property type="match status" value="1"/>
</dbReference>
<dbReference type="PANTHER" id="PTHR47424">
    <property type="entry name" value="REGULATORY PROTEIN GAL4"/>
    <property type="match status" value="1"/>
</dbReference>
<dbReference type="PROSITE" id="PS00463">
    <property type="entry name" value="ZN2_CY6_FUNGAL_1"/>
    <property type="match status" value="1"/>
</dbReference>
<keyword evidence="4" id="KW-0804">Transcription</keyword>
<dbReference type="GO" id="GO:0000981">
    <property type="term" value="F:DNA-binding transcription factor activity, RNA polymerase II-specific"/>
    <property type="evidence" value="ECO:0007669"/>
    <property type="project" value="InterPro"/>
</dbReference>
<dbReference type="SMART" id="SM00066">
    <property type="entry name" value="GAL4"/>
    <property type="match status" value="1"/>
</dbReference>
<dbReference type="InterPro" id="IPR051127">
    <property type="entry name" value="Fungal_SecMet_Regulators"/>
</dbReference>
<dbReference type="InterPro" id="IPR036864">
    <property type="entry name" value="Zn2-C6_fun-type_DNA-bd_sf"/>
</dbReference>
<name>A0A6A6CAA8_ZASCE</name>
<feature type="compositionally biased region" description="Polar residues" evidence="6">
    <location>
        <begin position="696"/>
        <end position="708"/>
    </location>
</feature>
<feature type="domain" description="Zn(2)-C6 fungal-type" evidence="7">
    <location>
        <begin position="30"/>
        <end position="60"/>
    </location>
</feature>
<dbReference type="Pfam" id="PF04082">
    <property type="entry name" value="Fungal_trans"/>
    <property type="match status" value="1"/>
</dbReference>
<dbReference type="SUPFAM" id="SSF57701">
    <property type="entry name" value="Zn2/Cys6 DNA-binding domain"/>
    <property type="match status" value="1"/>
</dbReference>
<dbReference type="InterPro" id="IPR007219">
    <property type="entry name" value="XnlR_reg_dom"/>
</dbReference>
<reference evidence="8" key="1">
    <citation type="journal article" date="2020" name="Stud. Mycol.">
        <title>101 Dothideomycetes genomes: a test case for predicting lifestyles and emergence of pathogens.</title>
        <authorList>
            <person name="Haridas S."/>
            <person name="Albert R."/>
            <person name="Binder M."/>
            <person name="Bloem J."/>
            <person name="Labutti K."/>
            <person name="Salamov A."/>
            <person name="Andreopoulos B."/>
            <person name="Baker S."/>
            <person name="Barry K."/>
            <person name="Bills G."/>
            <person name="Bluhm B."/>
            <person name="Cannon C."/>
            <person name="Castanera R."/>
            <person name="Culley D."/>
            <person name="Daum C."/>
            <person name="Ezra D."/>
            <person name="Gonzalez J."/>
            <person name="Henrissat B."/>
            <person name="Kuo A."/>
            <person name="Liang C."/>
            <person name="Lipzen A."/>
            <person name="Lutzoni F."/>
            <person name="Magnuson J."/>
            <person name="Mondo S."/>
            <person name="Nolan M."/>
            <person name="Ohm R."/>
            <person name="Pangilinan J."/>
            <person name="Park H.-J."/>
            <person name="Ramirez L."/>
            <person name="Alfaro M."/>
            <person name="Sun H."/>
            <person name="Tritt A."/>
            <person name="Yoshinaga Y."/>
            <person name="Zwiers L.-H."/>
            <person name="Turgeon B."/>
            <person name="Goodwin S."/>
            <person name="Spatafora J."/>
            <person name="Crous P."/>
            <person name="Grigoriev I."/>
        </authorList>
    </citation>
    <scope>NUCLEOTIDE SEQUENCE</scope>
    <source>
        <strain evidence="8">ATCC 36951</strain>
    </source>
</reference>
<dbReference type="EMBL" id="ML993606">
    <property type="protein sequence ID" value="KAF2163955.1"/>
    <property type="molecule type" value="Genomic_DNA"/>
</dbReference>
<dbReference type="GO" id="GO:0000435">
    <property type="term" value="P:positive regulation of transcription from RNA polymerase II promoter by galactose"/>
    <property type="evidence" value="ECO:0007669"/>
    <property type="project" value="TreeGrafter"/>
</dbReference>
<gene>
    <name evidence="8" type="ORF">M409DRAFT_57060</name>
</gene>
<organism evidence="8 9">
    <name type="scientific">Zasmidium cellare ATCC 36951</name>
    <dbReference type="NCBI Taxonomy" id="1080233"/>
    <lineage>
        <taxon>Eukaryota</taxon>
        <taxon>Fungi</taxon>
        <taxon>Dikarya</taxon>
        <taxon>Ascomycota</taxon>
        <taxon>Pezizomycotina</taxon>
        <taxon>Dothideomycetes</taxon>
        <taxon>Dothideomycetidae</taxon>
        <taxon>Mycosphaerellales</taxon>
        <taxon>Mycosphaerellaceae</taxon>
        <taxon>Zasmidium</taxon>
    </lineage>
</organism>
<evidence type="ECO:0000313" key="8">
    <source>
        <dbReference type="EMBL" id="KAF2163955.1"/>
    </source>
</evidence>
<evidence type="ECO:0000256" key="3">
    <source>
        <dbReference type="ARBA" id="ARBA00023125"/>
    </source>
</evidence>
<evidence type="ECO:0000256" key="1">
    <source>
        <dbReference type="ARBA" id="ARBA00022723"/>
    </source>
</evidence>
<dbReference type="Pfam" id="PF00172">
    <property type="entry name" value="Zn_clus"/>
    <property type="match status" value="1"/>
</dbReference>
<dbReference type="GO" id="GO:0006351">
    <property type="term" value="P:DNA-templated transcription"/>
    <property type="evidence" value="ECO:0007669"/>
    <property type="project" value="InterPro"/>
</dbReference>
<keyword evidence="1" id="KW-0479">Metal-binding</keyword>
<dbReference type="Gene3D" id="4.10.240.10">
    <property type="entry name" value="Zn(2)-C6 fungal-type DNA-binding domain"/>
    <property type="match status" value="1"/>
</dbReference>